<feature type="region of interest" description="Disordered" evidence="13">
    <location>
        <begin position="235"/>
        <end position="309"/>
    </location>
</feature>
<evidence type="ECO:0000313" key="14">
    <source>
        <dbReference type="EMBL" id="THH08884.1"/>
    </source>
</evidence>
<evidence type="ECO:0000256" key="11">
    <source>
        <dbReference type="RuleBase" id="RU363000"/>
    </source>
</evidence>
<evidence type="ECO:0000256" key="2">
    <source>
        <dbReference type="ARBA" id="ARBA00010877"/>
    </source>
</evidence>
<protein>
    <recommendedName>
        <fullName evidence="3 11">MICOS complex subunit MIC60</fullName>
    </recommendedName>
    <alternativeName>
        <fullName evidence="11">Mitofilin</fullName>
    </alternativeName>
</protein>
<evidence type="ECO:0000256" key="3">
    <source>
        <dbReference type="ARBA" id="ARBA00018116"/>
    </source>
</evidence>
<dbReference type="Pfam" id="PF09731">
    <property type="entry name" value="Mitofilin"/>
    <property type="match status" value="1"/>
</dbReference>
<comment type="subcellular location">
    <subcellularLocation>
        <location evidence="1 11">Mitochondrion inner membrane</location>
        <topology evidence="1 11">Single-pass membrane protein</topology>
    </subcellularLocation>
</comment>
<comment type="similarity">
    <text evidence="2 11">Belongs to the MICOS complex subunit Mic60 family.</text>
</comment>
<gene>
    <name evidence="14" type="ORF">EW145_g2401</name>
</gene>
<feature type="transmembrane region" description="Helical" evidence="11">
    <location>
        <begin position="58"/>
        <end position="78"/>
    </location>
</feature>
<evidence type="ECO:0000256" key="7">
    <source>
        <dbReference type="ARBA" id="ARBA00023054"/>
    </source>
</evidence>
<feature type="region of interest" description="Disordered" evidence="13">
    <location>
        <begin position="161"/>
        <end position="194"/>
    </location>
</feature>
<name>A0A4S4LB26_9AGAM</name>
<dbReference type="AlphaFoldDB" id="A0A4S4LB26"/>
<accession>A0A4S4LB26</accession>
<dbReference type="Proteomes" id="UP000308199">
    <property type="component" value="Unassembled WGS sequence"/>
</dbReference>
<dbReference type="GO" id="GO:0061617">
    <property type="term" value="C:MICOS complex"/>
    <property type="evidence" value="ECO:0007669"/>
    <property type="project" value="TreeGrafter"/>
</dbReference>
<keyword evidence="8 11" id="KW-0496">Mitochondrion</keyword>
<evidence type="ECO:0000313" key="15">
    <source>
        <dbReference type="Proteomes" id="UP000308199"/>
    </source>
</evidence>
<evidence type="ECO:0000256" key="6">
    <source>
        <dbReference type="ARBA" id="ARBA00022989"/>
    </source>
</evidence>
<keyword evidence="9 11" id="KW-0472">Membrane</keyword>
<evidence type="ECO:0000256" key="1">
    <source>
        <dbReference type="ARBA" id="ARBA00004434"/>
    </source>
</evidence>
<feature type="coiled-coil region" evidence="12">
    <location>
        <begin position="359"/>
        <end position="390"/>
    </location>
</feature>
<evidence type="ECO:0000256" key="10">
    <source>
        <dbReference type="ARBA" id="ARBA00025571"/>
    </source>
</evidence>
<evidence type="ECO:0000256" key="9">
    <source>
        <dbReference type="ARBA" id="ARBA00023136"/>
    </source>
</evidence>
<evidence type="ECO:0000256" key="5">
    <source>
        <dbReference type="ARBA" id="ARBA00022792"/>
    </source>
</evidence>
<dbReference type="InterPro" id="IPR019133">
    <property type="entry name" value="MIC60"/>
</dbReference>
<evidence type="ECO:0000256" key="8">
    <source>
        <dbReference type="ARBA" id="ARBA00023128"/>
    </source>
</evidence>
<evidence type="ECO:0000256" key="4">
    <source>
        <dbReference type="ARBA" id="ARBA00022692"/>
    </source>
</evidence>
<feature type="compositionally biased region" description="Basic and acidic residues" evidence="13">
    <location>
        <begin position="161"/>
        <end position="176"/>
    </location>
</feature>
<dbReference type="OrthoDB" id="10261039at2759"/>
<keyword evidence="4 11" id="KW-0812">Transmembrane</keyword>
<keyword evidence="5 11" id="KW-0999">Mitochondrion inner membrane</keyword>
<dbReference type="PANTHER" id="PTHR15415:SF7">
    <property type="entry name" value="MICOS COMPLEX SUBUNIT MIC60"/>
    <property type="match status" value="1"/>
</dbReference>
<dbReference type="PANTHER" id="PTHR15415">
    <property type="entry name" value="MITOFILIN"/>
    <property type="match status" value="1"/>
</dbReference>
<comment type="subunit">
    <text evidence="11">Component of the mitochondrial contact site and cristae organizing system (MICOS) complex.</text>
</comment>
<dbReference type="GO" id="GO:0042407">
    <property type="term" value="P:cristae formation"/>
    <property type="evidence" value="ECO:0007669"/>
    <property type="project" value="TreeGrafter"/>
</dbReference>
<sequence>MYRALHLSRRGARHPTALFKAKHPRSARPFSKSLAVANTAPSSSSSPPSKKRGFFRRLTLYSAGFLFFFYSASPVVAFNNERYNAFFYESVPFGEAILNLAEEQGLDDKLRLTFIKSGREKMQQVFDGISKKAANGLPAADKTEEVKKAMVEKANTAKASAVEKVKEKANDTKEHAQGSVQKAKANTEKSASKGTIESVITAEQKAARPSSFSEGVEDLVRQAEGALTGQALGKLPEATTTPEQPAASPSDLTPRDNEASEPGLKAAASPSDKTVYTADLPIGFEPPPGFSRPKAPAPTSAPSESKYEKEADTLPLVAPAFADISASEPVIAELASTIDSLAAFIKENPAAAKSAKSIIDTAKDDLHQLAARIEQARAEERNRLEAQLDDQAREYTLKLLDFEMSAQDKIDEQELEFKIFFEDERRKATQAYREKLENELRTQSEIINERLKAEVIAQGIEMQRRWIRDIKVRVEQERGGRLAKLDELATNIKHLERITLDNAEYLDENVRLHATWASLRALVAASIDAPVRRPFRDELRVLRHASGAKEDETMRVVLESLEQTDVPDVGVEPLADLTSWFTTSVAPQVARVALVPEHDAGVLSYLTSHFISSFRFARHGMVEGDDVLSVLARAEYYMNEKDLDRATRELNQLKGAPKVLLNDWLEAARRRLEVLQALEVVQAQTTLASFRVV</sequence>
<keyword evidence="6 11" id="KW-1133">Transmembrane helix</keyword>
<keyword evidence="7 12" id="KW-0175">Coiled coil</keyword>
<keyword evidence="15" id="KW-1185">Reference proteome</keyword>
<reference evidence="14 15" key="1">
    <citation type="submission" date="2019-02" db="EMBL/GenBank/DDBJ databases">
        <title>Genome sequencing of the rare red list fungi Phellinidium pouzarii.</title>
        <authorList>
            <person name="Buettner E."/>
            <person name="Kellner H."/>
        </authorList>
    </citation>
    <scope>NUCLEOTIDE SEQUENCE [LARGE SCALE GENOMIC DNA]</scope>
    <source>
        <strain evidence="14 15">DSM 108285</strain>
    </source>
</reference>
<dbReference type="EMBL" id="SGPK01000083">
    <property type="protein sequence ID" value="THH08884.1"/>
    <property type="molecule type" value="Genomic_DNA"/>
</dbReference>
<evidence type="ECO:0000256" key="13">
    <source>
        <dbReference type="SAM" id="MobiDB-lite"/>
    </source>
</evidence>
<proteinExistence type="inferred from homology"/>
<comment type="caution">
    <text evidence="14">The sequence shown here is derived from an EMBL/GenBank/DDBJ whole genome shotgun (WGS) entry which is preliminary data.</text>
</comment>
<comment type="function">
    <text evidence="10">Component of the MICOS complex, a large protein complex of the mitochondrial inner membrane that plays crucial roles in the maintenance of crista junctions, inner membrane architecture, and formation of contact sites to the outer membrane. Plays a role in keeping cristae membranes connected to the inner boundary membrane. Also promotes protein import via the mitochondrial intermembrane space assembly (MIA) pathway.</text>
</comment>
<organism evidence="14 15">
    <name type="scientific">Phellinidium pouzarii</name>
    <dbReference type="NCBI Taxonomy" id="167371"/>
    <lineage>
        <taxon>Eukaryota</taxon>
        <taxon>Fungi</taxon>
        <taxon>Dikarya</taxon>
        <taxon>Basidiomycota</taxon>
        <taxon>Agaricomycotina</taxon>
        <taxon>Agaricomycetes</taxon>
        <taxon>Hymenochaetales</taxon>
        <taxon>Hymenochaetaceae</taxon>
        <taxon>Phellinidium</taxon>
    </lineage>
</organism>
<evidence type="ECO:0000256" key="12">
    <source>
        <dbReference type="SAM" id="Coils"/>
    </source>
</evidence>